<name>A0A0P9CAW1_9BACL</name>
<dbReference type="EMBL" id="LJCO01000075">
    <property type="protein sequence ID" value="KPV42561.1"/>
    <property type="molecule type" value="Genomic_DNA"/>
</dbReference>
<sequence>MLWSEVRELFPNQFILMEDIKSYVVDGKVHVEEVAVIRPLADGTEATRELRDCKDNKFICHTSKPQIVMPIRSKPNLRGFHQ</sequence>
<protein>
    <submittedName>
        <fullName evidence="1">Uncharacterized protein</fullName>
    </submittedName>
</protein>
<reference evidence="1 2" key="1">
    <citation type="submission" date="2015-09" db="EMBL/GenBank/DDBJ databases">
        <title>Draft genome sequence of Alicyclobacillus ferrooxydans DSM 22381.</title>
        <authorList>
            <person name="Hemp J."/>
        </authorList>
    </citation>
    <scope>NUCLEOTIDE SEQUENCE [LARGE SCALE GENOMIC DNA]</scope>
    <source>
        <strain evidence="1 2">TC-34</strain>
    </source>
</reference>
<comment type="caution">
    <text evidence="1">The sequence shown here is derived from an EMBL/GenBank/DDBJ whole genome shotgun (WGS) entry which is preliminary data.</text>
</comment>
<evidence type="ECO:0000313" key="2">
    <source>
        <dbReference type="Proteomes" id="UP000050482"/>
    </source>
</evidence>
<proteinExistence type="predicted"/>
<keyword evidence="2" id="KW-1185">Reference proteome</keyword>
<dbReference type="AlphaFoldDB" id="A0A0P9CAW1"/>
<organism evidence="1 2">
    <name type="scientific">Alicyclobacillus ferrooxydans</name>
    <dbReference type="NCBI Taxonomy" id="471514"/>
    <lineage>
        <taxon>Bacteria</taxon>
        <taxon>Bacillati</taxon>
        <taxon>Bacillota</taxon>
        <taxon>Bacilli</taxon>
        <taxon>Bacillales</taxon>
        <taxon>Alicyclobacillaceae</taxon>
        <taxon>Alicyclobacillus</taxon>
    </lineage>
</organism>
<dbReference type="PATRIC" id="fig|471514.4.peg.3905"/>
<dbReference type="OrthoDB" id="5770817at2"/>
<evidence type="ECO:0000313" key="1">
    <source>
        <dbReference type="EMBL" id="KPV42561.1"/>
    </source>
</evidence>
<dbReference type="STRING" id="471514.AN477_17060"/>
<accession>A0A0P9CAW1</accession>
<gene>
    <name evidence="1" type="ORF">AN477_17060</name>
</gene>
<dbReference type="Proteomes" id="UP000050482">
    <property type="component" value="Unassembled WGS sequence"/>
</dbReference>